<accession>A0A1U9QQV3</accession>
<dbReference type="SMART" id="SM00530">
    <property type="entry name" value="HTH_XRE"/>
    <property type="match status" value="1"/>
</dbReference>
<dbReference type="Pfam" id="PF13560">
    <property type="entry name" value="HTH_31"/>
    <property type="match status" value="1"/>
</dbReference>
<proteinExistence type="predicted"/>
<dbReference type="Gene3D" id="1.10.260.40">
    <property type="entry name" value="lambda repressor-like DNA-binding domains"/>
    <property type="match status" value="1"/>
</dbReference>
<feature type="region of interest" description="Disordered" evidence="1">
    <location>
        <begin position="1"/>
        <end position="21"/>
    </location>
</feature>
<dbReference type="GO" id="GO:0003677">
    <property type="term" value="F:DNA binding"/>
    <property type="evidence" value="ECO:0007669"/>
    <property type="project" value="InterPro"/>
</dbReference>
<name>A0A1U9QQV3_STRNV</name>
<evidence type="ECO:0000313" key="3">
    <source>
        <dbReference type="EMBL" id="AQU66632.1"/>
    </source>
</evidence>
<evidence type="ECO:0000259" key="2">
    <source>
        <dbReference type="PROSITE" id="PS50943"/>
    </source>
</evidence>
<gene>
    <name evidence="3" type="ORF">BBN63_10590</name>
</gene>
<dbReference type="InterPro" id="IPR043917">
    <property type="entry name" value="DUF5753"/>
</dbReference>
<dbReference type="Proteomes" id="UP000189677">
    <property type="component" value="Chromosome"/>
</dbReference>
<dbReference type="Pfam" id="PF19054">
    <property type="entry name" value="DUF5753"/>
    <property type="match status" value="1"/>
</dbReference>
<feature type="domain" description="HTH cro/C1-type" evidence="2">
    <location>
        <begin position="31"/>
        <end position="64"/>
    </location>
</feature>
<dbReference type="PROSITE" id="PS50943">
    <property type="entry name" value="HTH_CROC1"/>
    <property type="match status" value="1"/>
</dbReference>
<evidence type="ECO:0000313" key="4">
    <source>
        <dbReference type="Proteomes" id="UP000189677"/>
    </source>
</evidence>
<dbReference type="CDD" id="cd00093">
    <property type="entry name" value="HTH_XRE"/>
    <property type="match status" value="1"/>
</dbReference>
<reference evidence="3 4" key="1">
    <citation type="submission" date="2016-11" db="EMBL/GenBank/DDBJ databases">
        <title>Complete genome sequence of Streptomyces niveus SCSIO 3406.</title>
        <authorList>
            <person name="Zhu Q."/>
            <person name="Cheng W."/>
            <person name="Song Y."/>
            <person name="Li Q."/>
            <person name="Ju J."/>
        </authorList>
    </citation>
    <scope>NUCLEOTIDE SEQUENCE [LARGE SCALE GENOMIC DNA]</scope>
    <source>
        <strain evidence="3 4">SCSIO 3406</strain>
    </source>
</reference>
<protein>
    <submittedName>
        <fullName evidence="3">Transcriptional regulator</fullName>
    </submittedName>
</protein>
<dbReference type="InterPro" id="IPR001387">
    <property type="entry name" value="Cro/C1-type_HTH"/>
</dbReference>
<dbReference type="KEGG" id="snw:BBN63_10590"/>
<feature type="compositionally biased region" description="Basic residues" evidence="1">
    <location>
        <begin position="1"/>
        <end position="12"/>
    </location>
</feature>
<sequence>MRRMRTTSRQKKQQSPEDDRPGIWVGYGKLLRLHRDRAGLTQQELAQALGYSVELVAKIEQGRRPAQAKFTVAAETTLNAHGTLSVLQDDVDLAKLPAFFQDFALIETEAVSRYDFEPLLIPGLLQTEEYARALFTAHCPPLSDEIIEQHVEARLGRQKLLTRTPLVESCFIIGEAALTTMVGSEEVMRGQLQYLLEQGSMRNVEIQVMPSVGGFHPGHNGSMVILETLEHRRVGYIESQDVGLVITSPTKVSTFGLRYGKLRTQALNAEESARLIERVAGEA</sequence>
<keyword evidence="4" id="KW-1185">Reference proteome</keyword>
<organism evidence="3 4">
    <name type="scientific">Streptomyces niveus</name>
    <name type="common">Streptomyces spheroides</name>
    <dbReference type="NCBI Taxonomy" id="193462"/>
    <lineage>
        <taxon>Bacteria</taxon>
        <taxon>Bacillati</taxon>
        <taxon>Actinomycetota</taxon>
        <taxon>Actinomycetes</taxon>
        <taxon>Kitasatosporales</taxon>
        <taxon>Streptomycetaceae</taxon>
        <taxon>Streptomyces</taxon>
    </lineage>
</organism>
<dbReference type="AlphaFoldDB" id="A0A1U9QQV3"/>
<dbReference type="EMBL" id="CP018047">
    <property type="protein sequence ID" value="AQU66632.1"/>
    <property type="molecule type" value="Genomic_DNA"/>
</dbReference>
<evidence type="ECO:0000256" key="1">
    <source>
        <dbReference type="SAM" id="MobiDB-lite"/>
    </source>
</evidence>
<dbReference type="SUPFAM" id="SSF47413">
    <property type="entry name" value="lambda repressor-like DNA-binding domains"/>
    <property type="match status" value="1"/>
</dbReference>
<dbReference type="InterPro" id="IPR010982">
    <property type="entry name" value="Lambda_DNA-bd_dom_sf"/>
</dbReference>